<evidence type="ECO:0000256" key="1">
    <source>
        <dbReference type="SAM" id="Phobius"/>
    </source>
</evidence>
<gene>
    <name evidence="3" type="ORF">FUT82_00635</name>
    <name evidence="2" type="ORF">TPHV1_30040</name>
</gene>
<dbReference type="Proteomes" id="UP000323594">
    <property type="component" value="Chromosome"/>
</dbReference>
<sequence length="222" mass="25291">MIIAAVILFSFLPALLWAFFTGAKKNIAPLPLFLSFTFAFCALVVVLFLQWLLGFDSKGFQAPLSLLYVSFIQAALIEEGVKLIFFLFLFKLLSSAKREKFEDSLPAQQRVSIFQTLILAVFFGFSFGGLETIGYGVIFPNFVLVRALTAVLLHGGLSVFYLRIAIVKNKMKQVLFFLIPFLLHGLYNFFIIIGSFFFIFSVLIIIFLLQKVFYYLSEYQEV</sequence>
<dbReference type="Proteomes" id="UP000042527">
    <property type="component" value="Unassembled WGS sequence"/>
</dbReference>
<feature type="transmembrane region" description="Helical" evidence="1">
    <location>
        <begin position="142"/>
        <end position="162"/>
    </location>
</feature>
<evidence type="ECO:0000313" key="4">
    <source>
        <dbReference type="Proteomes" id="UP000042527"/>
    </source>
</evidence>
<keyword evidence="4" id="KW-1185">Reference proteome</keyword>
<reference evidence="3 5" key="3">
    <citation type="submission" date="2019-08" db="EMBL/GenBank/DDBJ databases">
        <authorList>
            <person name="Kuhnert P."/>
        </authorList>
    </citation>
    <scope>NUCLEOTIDE SEQUENCE [LARGE SCALE GENOMIC DNA]</scope>
    <source>
        <strain evidence="3 5">B36.5</strain>
    </source>
</reference>
<dbReference type="EMBL" id="CP042817">
    <property type="protein sequence ID" value="QEJ96660.1"/>
    <property type="molecule type" value="Genomic_DNA"/>
</dbReference>
<dbReference type="PANTHER" id="PTHR36844">
    <property type="entry name" value="PROTEASE PRSW"/>
    <property type="match status" value="1"/>
</dbReference>
<keyword evidence="1" id="KW-0472">Membrane</keyword>
<reference evidence="4" key="2">
    <citation type="submission" date="2015-01" db="EMBL/GenBank/DDBJ databases">
        <authorList>
            <person name="Manzoor Shahid"/>
            <person name="Zubair Saima"/>
        </authorList>
    </citation>
    <scope>NUCLEOTIDE SEQUENCE [LARGE SCALE GENOMIC DNA]</scope>
    <source>
        <strain evidence="4">V1</strain>
    </source>
</reference>
<dbReference type="InterPro" id="IPR026898">
    <property type="entry name" value="PrsW"/>
</dbReference>
<dbReference type="GeneID" id="57752417"/>
<evidence type="ECO:0000313" key="2">
    <source>
        <dbReference type="EMBL" id="CEM62145.1"/>
    </source>
</evidence>
<dbReference type="Pfam" id="PF13367">
    <property type="entry name" value="PrsW-protease"/>
    <property type="match status" value="1"/>
</dbReference>
<feature type="transmembrane region" description="Helical" evidence="1">
    <location>
        <begin position="196"/>
        <end position="216"/>
    </location>
</feature>
<evidence type="ECO:0000313" key="3">
    <source>
        <dbReference type="EMBL" id="QEJ96660.1"/>
    </source>
</evidence>
<keyword evidence="1" id="KW-1133">Transmembrane helix</keyword>
<protein>
    <submittedName>
        <fullName evidence="3">PrsW family intramembrane metalloprotease</fullName>
    </submittedName>
</protein>
<dbReference type="GO" id="GO:0008237">
    <property type="term" value="F:metallopeptidase activity"/>
    <property type="evidence" value="ECO:0007669"/>
    <property type="project" value="UniProtKB-KW"/>
</dbReference>
<reference evidence="2" key="1">
    <citation type="submission" date="2015-01" db="EMBL/GenBank/DDBJ databases">
        <authorList>
            <person name="Xiang T."/>
            <person name="Song Y."/>
            <person name="Huang L."/>
            <person name="Wang B."/>
            <person name="Wu P."/>
        </authorList>
    </citation>
    <scope>NUCLEOTIDE SEQUENCE [LARGE SCALE GENOMIC DNA]</scope>
    <source>
        <strain evidence="2">V1</strain>
    </source>
</reference>
<keyword evidence="3" id="KW-0482">Metalloprotease</keyword>
<keyword evidence="3" id="KW-0645">Protease</keyword>
<keyword evidence="1" id="KW-0812">Transmembrane</keyword>
<keyword evidence="3" id="KW-0378">Hydrolase</keyword>
<dbReference type="PANTHER" id="PTHR36844:SF1">
    <property type="entry name" value="PROTEASE PRSW"/>
    <property type="match status" value="1"/>
</dbReference>
<dbReference type="RefSeq" id="WP_002699748.1">
    <property type="nucleotide sequence ID" value="NZ_CDNC01000023.1"/>
</dbReference>
<name>A0A0B7GYW8_TREPH</name>
<organism evidence="2 4">
    <name type="scientific">Treponema phagedenis</name>
    <dbReference type="NCBI Taxonomy" id="162"/>
    <lineage>
        <taxon>Bacteria</taxon>
        <taxon>Pseudomonadati</taxon>
        <taxon>Spirochaetota</taxon>
        <taxon>Spirochaetia</taxon>
        <taxon>Spirochaetales</taxon>
        <taxon>Treponemataceae</taxon>
        <taxon>Treponema</taxon>
    </lineage>
</organism>
<accession>A0A0B7GYW8</accession>
<feature type="transmembrane region" description="Helical" evidence="1">
    <location>
        <begin position="30"/>
        <end position="53"/>
    </location>
</feature>
<feature type="transmembrane region" description="Helical" evidence="1">
    <location>
        <begin position="6"/>
        <end position="23"/>
    </location>
</feature>
<dbReference type="AlphaFoldDB" id="A0A0B7GYW8"/>
<feature type="transmembrane region" description="Helical" evidence="1">
    <location>
        <begin position="111"/>
        <end position="130"/>
    </location>
</feature>
<evidence type="ECO:0000313" key="5">
    <source>
        <dbReference type="Proteomes" id="UP000323594"/>
    </source>
</evidence>
<proteinExistence type="predicted"/>
<dbReference type="EMBL" id="CDNC01000023">
    <property type="protein sequence ID" value="CEM62145.1"/>
    <property type="molecule type" value="Genomic_DNA"/>
</dbReference>
<feature type="transmembrane region" description="Helical" evidence="1">
    <location>
        <begin position="65"/>
        <end position="90"/>
    </location>
</feature>